<keyword evidence="1" id="KW-0812">Transmembrane</keyword>
<sequence>MSFFLTALELRQELWGLVLVAAGFIVLARRVIISVDWTLLLVFIAMFIDVYLLTQLPALQGVFNQVGALSHLGLWLTAIGLSQVISNVPSTILLLNYVPVSALLAWAVNIGGFGLLPGSLANLIALRMANDRRIWVAIPFLFAADARVGGAGGYGLLQLVS</sequence>
<protein>
    <submittedName>
        <fullName evidence="2">Membrane protein</fullName>
    </submittedName>
</protein>
<gene>
    <name evidence="2" type="primary">ybiR_2</name>
    <name evidence="2" type="ORF">NCTC7303_00806</name>
</gene>
<reference evidence="2 3" key="1">
    <citation type="submission" date="2018-06" db="EMBL/GenBank/DDBJ databases">
        <authorList>
            <consortium name="Pathogen Informatics"/>
            <person name="Doyle S."/>
        </authorList>
    </citation>
    <scope>NUCLEOTIDE SEQUENCE [LARGE SCALE GENOMIC DNA]</scope>
    <source>
        <strain evidence="2 3">NCTC7303</strain>
    </source>
</reference>
<dbReference type="Proteomes" id="UP000255443">
    <property type="component" value="Unassembled WGS sequence"/>
</dbReference>
<feature type="transmembrane region" description="Helical" evidence="1">
    <location>
        <begin position="12"/>
        <end position="31"/>
    </location>
</feature>
<dbReference type="InterPro" id="IPR051475">
    <property type="entry name" value="Diverse_Ion_Transporter"/>
</dbReference>
<feature type="transmembrane region" description="Helical" evidence="1">
    <location>
        <begin position="97"/>
        <end position="125"/>
    </location>
</feature>
<evidence type="ECO:0000256" key="1">
    <source>
        <dbReference type="SAM" id="Phobius"/>
    </source>
</evidence>
<dbReference type="PANTHER" id="PTHR43568:SF1">
    <property type="entry name" value="P PROTEIN"/>
    <property type="match status" value="1"/>
</dbReference>
<evidence type="ECO:0000313" key="3">
    <source>
        <dbReference type="Proteomes" id="UP000255443"/>
    </source>
</evidence>
<feature type="transmembrane region" description="Helical" evidence="1">
    <location>
        <begin position="37"/>
        <end position="54"/>
    </location>
</feature>
<dbReference type="EMBL" id="UGXC01000002">
    <property type="protein sequence ID" value="SUG28664.1"/>
    <property type="molecule type" value="Genomic_DNA"/>
</dbReference>
<evidence type="ECO:0000313" key="2">
    <source>
        <dbReference type="EMBL" id="SUG28664.1"/>
    </source>
</evidence>
<accession>A0A379SK74</accession>
<name>A0A379SK74_SALER</name>
<keyword evidence="1" id="KW-1133">Transmembrane helix</keyword>
<dbReference type="AlphaFoldDB" id="A0A379SK74"/>
<dbReference type="GO" id="GO:0055085">
    <property type="term" value="P:transmembrane transport"/>
    <property type="evidence" value="ECO:0007669"/>
    <property type="project" value="InterPro"/>
</dbReference>
<proteinExistence type="predicted"/>
<keyword evidence="1" id="KW-0472">Membrane</keyword>
<dbReference type="GO" id="GO:0016020">
    <property type="term" value="C:membrane"/>
    <property type="evidence" value="ECO:0007669"/>
    <property type="project" value="UniProtKB-SubCell"/>
</dbReference>
<organism evidence="2 3">
    <name type="scientific">Salmonella enterica subsp. arizonae</name>
    <dbReference type="NCBI Taxonomy" id="59203"/>
    <lineage>
        <taxon>Bacteria</taxon>
        <taxon>Pseudomonadati</taxon>
        <taxon>Pseudomonadota</taxon>
        <taxon>Gammaproteobacteria</taxon>
        <taxon>Enterobacterales</taxon>
        <taxon>Enterobacteriaceae</taxon>
        <taxon>Salmonella</taxon>
    </lineage>
</organism>
<feature type="transmembrane region" description="Helical" evidence="1">
    <location>
        <begin position="66"/>
        <end position="85"/>
    </location>
</feature>
<dbReference type="PANTHER" id="PTHR43568">
    <property type="entry name" value="P PROTEIN"/>
    <property type="match status" value="1"/>
</dbReference>